<organism evidence="1 2">
    <name type="scientific">Paraburkholderia steynii</name>
    <dbReference type="NCBI Taxonomy" id="1245441"/>
    <lineage>
        <taxon>Bacteria</taxon>
        <taxon>Pseudomonadati</taxon>
        <taxon>Pseudomonadota</taxon>
        <taxon>Betaproteobacteria</taxon>
        <taxon>Burkholderiales</taxon>
        <taxon>Burkholderiaceae</taxon>
        <taxon>Paraburkholderia</taxon>
    </lineage>
</organism>
<dbReference type="EMBL" id="FNDI01000045">
    <property type="protein sequence ID" value="SDJ36448.1"/>
    <property type="molecule type" value="Genomic_DNA"/>
</dbReference>
<keyword evidence="2" id="KW-1185">Reference proteome</keyword>
<evidence type="ECO:0000313" key="1">
    <source>
        <dbReference type="EMBL" id="SDJ36448.1"/>
    </source>
</evidence>
<evidence type="ECO:0000313" key="2">
    <source>
        <dbReference type="Proteomes" id="UP000198900"/>
    </source>
</evidence>
<dbReference type="Proteomes" id="UP000198900">
    <property type="component" value="Unassembled WGS sequence"/>
</dbReference>
<proteinExistence type="predicted"/>
<reference evidence="1" key="1">
    <citation type="submission" date="2016-10" db="EMBL/GenBank/DDBJ databases">
        <authorList>
            <person name="Varghese N."/>
            <person name="Submissions S."/>
        </authorList>
    </citation>
    <scope>NUCLEOTIDE SEQUENCE [LARGE SCALE GENOMIC DNA]</scope>
    <source>
        <strain evidence="1">YR281</strain>
    </source>
</reference>
<dbReference type="PROSITE" id="PS51257">
    <property type="entry name" value="PROKAR_LIPOPROTEIN"/>
    <property type="match status" value="1"/>
</dbReference>
<comment type="caution">
    <text evidence="1">The sequence shown here is derived from an EMBL/GenBank/DDBJ whole genome shotgun (WGS) entry which is preliminary data.</text>
</comment>
<accession>A0A7Z7BJ49</accession>
<protein>
    <submittedName>
        <fullName evidence="1">Uncharacterized protein</fullName>
    </submittedName>
</protein>
<sequence length="101" mass="11327">MSPLTRISERSHSFTSLQPVGGSCGNVFKQRIELGKQVPAGTTRPLRDAINNQKLERVLPFSLPQFVSEGNQPLLKRNVVASPCCMRHATMRYAWIDAFLE</sequence>
<gene>
    <name evidence="1" type="ORF">SAMN04487926_14530</name>
</gene>
<name>A0A7Z7BJ49_9BURK</name>
<dbReference type="AlphaFoldDB" id="A0A7Z7BJ49"/>